<name>A0A6J7SK31_9ZZZZ</name>
<proteinExistence type="predicted"/>
<sequence length="233" mass="22418">MFGKNLAMSWPAGGQIAAASIVAIGGLSLTTSGVWAALQATADNSGNPLATSTGTLSLTLTKNGDGIGTTTTTTPAVTGAAAAAISAMAPGDTVYRFITLTNGGTLPALGMTLGITGTGSNALTTNAAGLAVAVDTCATAWTAVTVGSGTCGGSVTAAVASTPLVTFATQSVIGAAVPIAPAAATYARIKISLPSGSETTSNGQLPVGTVQGLSTNLTFTFTEAQRAVATTSS</sequence>
<evidence type="ECO:0000313" key="1">
    <source>
        <dbReference type="EMBL" id="CAB4910581.1"/>
    </source>
</evidence>
<dbReference type="AlphaFoldDB" id="A0A6J7SK31"/>
<dbReference type="EMBL" id="CAFBMC010000119">
    <property type="protein sequence ID" value="CAB4910581.1"/>
    <property type="molecule type" value="Genomic_DNA"/>
</dbReference>
<evidence type="ECO:0000313" key="2">
    <source>
        <dbReference type="EMBL" id="CAB5041754.1"/>
    </source>
</evidence>
<reference evidence="2" key="1">
    <citation type="submission" date="2020-05" db="EMBL/GenBank/DDBJ databases">
        <authorList>
            <person name="Chiriac C."/>
            <person name="Salcher M."/>
            <person name="Ghai R."/>
            <person name="Kavagutti S V."/>
        </authorList>
    </citation>
    <scope>NUCLEOTIDE SEQUENCE</scope>
</reference>
<dbReference type="EMBL" id="CAFBPZ010000114">
    <property type="protein sequence ID" value="CAB5041754.1"/>
    <property type="molecule type" value="Genomic_DNA"/>
</dbReference>
<organism evidence="2">
    <name type="scientific">freshwater metagenome</name>
    <dbReference type="NCBI Taxonomy" id="449393"/>
    <lineage>
        <taxon>unclassified sequences</taxon>
        <taxon>metagenomes</taxon>
        <taxon>ecological metagenomes</taxon>
    </lineage>
</organism>
<gene>
    <name evidence="1" type="ORF">UFOPK3495_01561</name>
    <name evidence="2" type="ORF">UFOPK4237_01381</name>
</gene>
<accession>A0A6J7SK31</accession>
<protein>
    <submittedName>
        <fullName evidence="2">Unannotated protein</fullName>
    </submittedName>
</protein>